<evidence type="ECO:0000313" key="2">
    <source>
        <dbReference type="EMBL" id="MTV40659.1"/>
    </source>
</evidence>
<keyword evidence="1" id="KW-0472">Membrane</keyword>
<dbReference type="Proteomes" id="UP000475582">
    <property type="component" value="Unassembled WGS sequence"/>
</dbReference>
<organism evidence="2 3">
    <name type="scientific">Duganella radicis</name>
    <dbReference type="NCBI Taxonomy" id="551988"/>
    <lineage>
        <taxon>Bacteria</taxon>
        <taxon>Pseudomonadati</taxon>
        <taxon>Pseudomonadota</taxon>
        <taxon>Betaproteobacteria</taxon>
        <taxon>Burkholderiales</taxon>
        <taxon>Oxalobacteraceae</taxon>
        <taxon>Telluria group</taxon>
        <taxon>Duganella</taxon>
    </lineage>
</organism>
<keyword evidence="1" id="KW-0812">Transmembrane</keyword>
<keyword evidence="1" id="KW-1133">Transmembrane helix</keyword>
<dbReference type="EMBL" id="WNKY01000038">
    <property type="protein sequence ID" value="MTV40659.1"/>
    <property type="molecule type" value="Genomic_DNA"/>
</dbReference>
<comment type="caution">
    <text evidence="2">The sequence shown here is derived from an EMBL/GenBank/DDBJ whole genome shotgun (WGS) entry which is preliminary data.</text>
</comment>
<feature type="transmembrane region" description="Helical" evidence="1">
    <location>
        <begin position="30"/>
        <end position="48"/>
    </location>
</feature>
<dbReference type="AlphaFoldDB" id="A0A6L6PPH3"/>
<sequence length="65" mass="7512">MKDGFALLAAGCIFAVLAWASWHWWSEDISFGVLVILLLGYAVDNYQLRWQVQRLLAEREKNGRD</sequence>
<accession>A0A6L6PPH3</accession>
<evidence type="ECO:0000256" key="1">
    <source>
        <dbReference type="SAM" id="Phobius"/>
    </source>
</evidence>
<dbReference type="OrthoDB" id="8781661at2"/>
<keyword evidence="3" id="KW-1185">Reference proteome</keyword>
<evidence type="ECO:0000313" key="3">
    <source>
        <dbReference type="Proteomes" id="UP000475582"/>
    </source>
</evidence>
<proteinExistence type="predicted"/>
<reference evidence="2 3" key="1">
    <citation type="submission" date="2019-11" db="EMBL/GenBank/DDBJ databases">
        <title>Type strains purchased from KCTC, JCM and DSMZ.</title>
        <authorList>
            <person name="Lu H."/>
        </authorList>
    </citation>
    <scope>NUCLEOTIDE SEQUENCE [LARGE SCALE GENOMIC DNA]</scope>
    <source>
        <strain evidence="2 3">KCTC 22382</strain>
    </source>
</reference>
<dbReference type="RefSeq" id="WP_155466687.1">
    <property type="nucleotide sequence ID" value="NZ_WNKY01000038.1"/>
</dbReference>
<name>A0A6L6PPH3_9BURK</name>
<gene>
    <name evidence="2" type="ORF">GM676_24155</name>
</gene>
<protein>
    <submittedName>
        <fullName evidence="2">Uncharacterized protein</fullName>
    </submittedName>
</protein>